<dbReference type="EMBL" id="LR796213">
    <property type="protein sequence ID" value="CAB4127551.1"/>
    <property type="molecule type" value="Genomic_DNA"/>
</dbReference>
<accession>A0A6J5KZQ0</accession>
<organism evidence="1">
    <name type="scientific">uncultured Caudovirales phage</name>
    <dbReference type="NCBI Taxonomy" id="2100421"/>
    <lineage>
        <taxon>Viruses</taxon>
        <taxon>Duplodnaviria</taxon>
        <taxon>Heunggongvirae</taxon>
        <taxon>Uroviricota</taxon>
        <taxon>Caudoviricetes</taxon>
        <taxon>Peduoviridae</taxon>
        <taxon>Maltschvirus</taxon>
        <taxon>Maltschvirus maltsch</taxon>
    </lineage>
</organism>
<proteinExistence type="predicted"/>
<reference evidence="1" key="1">
    <citation type="submission" date="2020-04" db="EMBL/GenBank/DDBJ databases">
        <authorList>
            <person name="Chiriac C."/>
            <person name="Salcher M."/>
            <person name="Ghai R."/>
            <person name="Kavagutti S V."/>
        </authorList>
    </citation>
    <scope>NUCLEOTIDE SEQUENCE</scope>
</reference>
<name>A0A6J5KZQ0_9CAUD</name>
<evidence type="ECO:0000313" key="1">
    <source>
        <dbReference type="EMBL" id="CAB4127551.1"/>
    </source>
</evidence>
<gene>
    <name evidence="1" type="ORF">UFOVP95_13</name>
</gene>
<protein>
    <submittedName>
        <fullName evidence="1">Uncharacterized protein</fullName>
    </submittedName>
</protein>
<sequence>MVFRVAGGGSGGGGSGLTVGTTTVTGATNGYVLYNNNGVLGSQAASAASLSIGSAITGGTNGYGLYVNSSTQLGQFSYGTGVFTALGLATNAASGLVAKDANSNITGNAFFAGFTSVAASGTAITLTAASTPTYVITGSGGQTVTLPNATTLSNGAIFSFNNNQSSGAITVNNASSTLIVSVPSGGYTTVVLLNNGTSAGTWDRHDQSPSNVSWSTNTFDYPGSITSATWNGVAIAANRGGTGQSAVTTGDLLYGSASNTWSRLADVAVGSVLVSGGVGAAPSWSTTPSLSTIKIGSGNFQAEQNVLYTSTTSATPSVLTTDGNAAGSTNQIILPNSAAYMFSILIVARQQAAGGTLTGSWKIEGVIRREGTAASTTLISSSLTTFSNPTSWAIAVSADTTNGGLAITATGTASTNIRWSASATTSEVIYA</sequence>